<feature type="region of interest" description="Disordered" evidence="1">
    <location>
        <begin position="20"/>
        <end position="44"/>
    </location>
</feature>
<reference evidence="3" key="1">
    <citation type="submission" date="2017-05" db="EMBL/GenBank/DDBJ databases">
        <authorList>
            <person name="Song R."/>
            <person name="Chenine A.L."/>
            <person name="Ruprecht R.M."/>
        </authorList>
    </citation>
    <scope>NUCLEOTIDE SEQUENCE [LARGE SCALE GENOMIC DNA]</scope>
</reference>
<gene>
    <name evidence="2" type="ORF">ZT1E4_G11790</name>
</gene>
<feature type="compositionally biased region" description="Low complexity" evidence="1">
    <location>
        <begin position="35"/>
        <end position="44"/>
    </location>
</feature>
<dbReference type="AlphaFoldDB" id="A0A2H1H9G0"/>
<accession>A0A2H1H9G0</accession>
<evidence type="ECO:0000313" key="2">
    <source>
        <dbReference type="EMBL" id="SMR62476.1"/>
    </source>
</evidence>
<protein>
    <submittedName>
        <fullName evidence="2">Uncharacterized protein</fullName>
    </submittedName>
</protein>
<proteinExistence type="predicted"/>
<evidence type="ECO:0000256" key="1">
    <source>
        <dbReference type="SAM" id="MobiDB-lite"/>
    </source>
</evidence>
<organism evidence="2 3">
    <name type="scientific">Zymoseptoria tritici ST99CH_1E4</name>
    <dbReference type="NCBI Taxonomy" id="1276532"/>
    <lineage>
        <taxon>Eukaryota</taxon>
        <taxon>Fungi</taxon>
        <taxon>Dikarya</taxon>
        <taxon>Ascomycota</taxon>
        <taxon>Pezizomycotina</taxon>
        <taxon>Dothideomycetes</taxon>
        <taxon>Dothideomycetidae</taxon>
        <taxon>Mycosphaerellales</taxon>
        <taxon>Mycosphaerellaceae</taxon>
        <taxon>Zymoseptoria</taxon>
    </lineage>
</organism>
<dbReference type="EMBL" id="LT854269">
    <property type="protein sequence ID" value="SMR62476.1"/>
    <property type="molecule type" value="Genomic_DNA"/>
</dbReference>
<evidence type="ECO:0000313" key="3">
    <source>
        <dbReference type="Proteomes" id="UP000245764"/>
    </source>
</evidence>
<dbReference type="Proteomes" id="UP000245764">
    <property type="component" value="Chromosome 18"/>
</dbReference>
<name>A0A2H1H9G0_ZYMTR</name>
<sequence>MAGSMPTDIVERVLQCNKDANRGKKKVVPAPTQPPTQALPTPMNPYAGWPMPPWAPPPYQAALHQAALQPPTLPLAAVATARGSSPPTITQLEAMDELDYVRMYLEWLGVKYPAVQEVVDKAVEPLREQH</sequence>